<keyword evidence="2" id="KW-1185">Reference proteome</keyword>
<proteinExistence type="predicted"/>
<organism evidence="1 2">
    <name type="scientific">Photobacterium damselae</name>
    <dbReference type="NCBI Taxonomy" id="38293"/>
    <lineage>
        <taxon>Bacteria</taxon>
        <taxon>Pseudomonadati</taxon>
        <taxon>Pseudomonadota</taxon>
        <taxon>Gammaproteobacteria</taxon>
        <taxon>Vibrionales</taxon>
        <taxon>Vibrionaceae</taxon>
        <taxon>Photobacterium</taxon>
    </lineage>
</organism>
<dbReference type="Proteomes" id="UP000718715">
    <property type="component" value="Unassembled WGS sequence"/>
</dbReference>
<name>A0ACD3SYL9_PHODM</name>
<comment type="caution">
    <text evidence="1">The sequence shown here is derived from an EMBL/GenBank/DDBJ whole genome shotgun (WGS) entry which is preliminary data.</text>
</comment>
<evidence type="ECO:0000313" key="1">
    <source>
        <dbReference type="EMBL" id="TMX76687.1"/>
    </source>
</evidence>
<dbReference type="EMBL" id="PZOJ01000023">
    <property type="protein sequence ID" value="TMX76687.1"/>
    <property type="molecule type" value="Genomic_DNA"/>
</dbReference>
<sequence length="93" mass="10209">MKKGYAELKRKALQNPEVKEAYDGLSAEFELSSSLISMREQSGLTQDEVAAKMGTKAPNISRLESGRSNPSLKTLISYAQACGFKLNLGFKHI</sequence>
<reference evidence="1" key="1">
    <citation type="submission" date="2018-03" db="EMBL/GenBank/DDBJ databases">
        <title>Genomic characterization of a polymicrobial infection associated with a disease outbreak in Pacific white shrimp (Litopenaeus vannamei).</title>
        <authorList>
            <person name="Turner J.W."/>
            <person name="Bachand P.T."/>
            <person name="Tallman J."/>
            <person name="Elledge N.C."/>
            <person name="Pinnell L.J."/>
            <person name="Laughlin R.C."/>
            <person name="Zimba P.V."/>
        </authorList>
    </citation>
    <scope>NUCLEOTIDE SEQUENCE</scope>
    <source>
        <strain evidence="1">Hep-2b-22</strain>
    </source>
</reference>
<protein>
    <submittedName>
        <fullName evidence="1">XRE family transcriptional regulator</fullName>
    </submittedName>
</protein>
<gene>
    <name evidence="1" type="ORF">DA092_07140</name>
</gene>
<evidence type="ECO:0000313" key="2">
    <source>
        <dbReference type="Proteomes" id="UP000718715"/>
    </source>
</evidence>
<accession>A0ACD3SYL9</accession>